<evidence type="ECO:0000259" key="7">
    <source>
        <dbReference type="PROSITE" id="PS50850"/>
    </source>
</evidence>
<feature type="transmembrane region" description="Helical" evidence="6">
    <location>
        <begin position="320"/>
        <end position="339"/>
    </location>
</feature>
<dbReference type="InterPro" id="IPR011701">
    <property type="entry name" value="MFS"/>
</dbReference>
<keyword evidence="9" id="KW-1185">Reference proteome</keyword>
<evidence type="ECO:0000256" key="4">
    <source>
        <dbReference type="ARBA" id="ARBA00022989"/>
    </source>
</evidence>
<name>A0ABP7PQJ4_9ACTN</name>
<keyword evidence="5 6" id="KW-0472">Membrane</keyword>
<feature type="transmembrane region" description="Helical" evidence="6">
    <location>
        <begin position="63"/>
        <end position="81"/>
    </location>
</feature>
<keyword evidence="4 6" id="KW-1133">Transmembrane helix</keyword>
<comment type="subcellular location">
    <subcellularLocation>
        <location evidence="1">Cell membrane</location>
        <topology evidence="1">Multi-pass membrane protein</topology>
    </subcellularLocation>
</comment>
<protein>
    <submittedName>
        <fullName evidence="8">MFS transporter</fullName>
    </submittedName>
</protein>
<keyword evidence="3 6" id="KW-0812">Transmembrane</keyword>
<dbReference type="EMBL" id="BAAAZW010000012">
    <property type="protein sequence ID" value="GAA3969361.1"/>
    <property type="molecule type" value="Genomic_DNA"/>
</dbReference>
<feature type="transmembrane region" description="Helical" evidence="6">
    <location>
        <begin position="155"/>
        <end position="175"/>
    </location>
</feature>
<feature type="transmembrane region" description="Helical" evidence="6">
    <location>
        <begin position="125"/>
        <end position="143"/>
    </location>
</feature>
<dbReference type="Pfam" id="PF07690">
    <property type="entry name" value="MFS_1"/>
    <property type="match status" value="1"/>
</dbReference>
<sequence>MFSISSGVGYIAMIQILPVILIPMADDLGVSRTAIAASSTVSTLVGALAAFPVGRLLDRFGGRALMAAGSGIGAVGVLIWSQATSPVVLYAAFAVIGMALVMSTYEAAFAVIVVVDDAAHRDRTILAVTMIAGLATYLVYPLLGWLNTTYGWRTTLVILAVALAVTSVPGHLWAIPSSAVHRSRVRTLPGIRVGEALRQRRLWLIMFAFVAQSASVSAFLLLVITYLRDIGHSEAVATAIPIAIGVLQVLSRLALVTVARRMPMTLAATLAIGIQGIGLLVLPLVGLSIALTLLCVAAVGLGQGVSVIARPSIVADGFGVAEFASVLATISIPLALARAGSPLVGTWLADWRFLVLGGAVALVGSLALLRVHIAHPVHPAEEPVPLPDARATAARV</sequence>
<gene>
    <name evidence="8" type="ORF">GCM10022231_33220</name>
</gene>
<keyword evidence="2" id="KW-0813">Transport</keyword>
<feature type="transmembrane region" description="Helical" evidence="6">
    <location>
        <begin position="31"/>
        <end position="51"/>
    </location>
</feature>
<feature type="transmembrane region" description="Helical" evidence="6">
    <location>
        <begin position="7"/>
        <end position="25"/>
    </location>
</feature>
<organism evidence="8 9">
    <name type="scientific">Gordonia caeni</name>
    <dbReference type="NCBI Taxonomy" id="1007097"/>
    <lineage>
        <taxon>Bacteria</taxon>
        <taxon>Bacillati</taxon>
        <taxon>Actinomycetota</taxon>
        <taxon>Actinomycetes</taxon>
        <taxon>Mycobacteriales</taxon>
        <taxon>Gordoniaceae</taxon>
        <taxon>Gordonia</taxon>
    </lineage>
</organism>
<evidence type="ECO:0000256" key="5">
    <source>
        <dbReference type="ARBA" id="ARBA00023136"/>
    </source>
</evidence>
<feature type="transmembrane region" description="Helical" evidence="6">
    <location>
        <begin position="236"/>
        <end position="255"/>
    </location>
</feature>
<evidence type="ECO:0000313" key="9">
    <source>
        <dbReference type="Proteomes" id="UP001418444"/>
    </source>
</evidence>
<dbReference type="Gene3D" id="1.20.1250.20">
    <property type="entry name" value="MFS general substrate transporter like domains"/>
    <property type="match status" value="1"/>
</dbReference>
<accession>A0ABP7PQJ4</accession>
<feature type="transmembrane region" description="Helical" evidence="6">
    <location>
        <begin position="202"/>
        <end position="224"/>
    </location>
</feature>
<dbReference type="InterPro" id="IPR036259">
    <property type="entry name" value="MFS_trans_sf"/>
</dbReference>
<feature type="transmembrane region" description="Helical" evidence="6">
    <location>
        <begin position="87"/>
        <end position="113"/>
    </location>
</feature>
<reference evidence="9" key="1">
    <citation type="journal article" date="2019" name="Int. J. Syst. Evol. Microbiol.">
        <title>The Global Catalogue of Microorganisms (GCM) 10K type strain sequencing project: providing services to taxonomists for standard genome sequencing and annotation.</title>
        <authorList>
            <consortium name="The Broad Institute Genomics Platform"/>
            <consortium name="The Broad Institute Genome Sequencing Center for Infectious Disease"/>
            <person name="Wu L."/>
            <person name="Ma J."/>
        </authorList>
    </citation>
    <scope>NUCLEOTIDE SEQUENCE [LARGE SCALE GENOMIC DNA]</scope>
    <source>
        <strain evidence="9">JCM 16923</strain>
    </source>
</reference>
<comment type="caution">
    <text evidence="8">The sequence shown here is derived from an EMBL/GenBank/DDBJ whole genome shotgun (WGS) entry which is preliminary data.</text>
</comment>
<evidence type="ECO:0000256" key="2">
    <source>
        <dbReference type="ARBA" id="ARBA00022448"/>
    </source>
</evidence>
<dbReference type="PROSITE" id="PS50850">
    <property type="entry name" value="MFS"/>
    <property type="match status" value="1"/>
</dbReference>
<dbReference type="PANTHER" id="PTHR43385">
    <property type="entry name" value="RIBOFLAVIN TRANSPORTER RIBJ"/>
    <property type="match status" value="1"/>
</dbReference>
<evidence type="ECO:0000256" key="6">
    <source>
        <dbReference type="SAM" id="Phobius"/>
    </source>
</evidence>
<dbReference type="InterPro" id="IPR020846">
    <property type="entry name" value="MFS_dom"/>
</dbReference>
<dbReference type="SUPFAM" id="SSF103473">
    <property type="entry name" value="MFS general substrate transporter"/>
    <property type="match status" value="1"/>
</dbReference>
<feature type="transmembrane region" description="Helical" evidence="6">
    <location>
        <begin position="351"/>
        <end position="369"/>
    </location>
</feature>
<dbReference type="Proteomes" id="UP001418444">
    <property type="component" value="Unassembled WGS sequence"/>
</dbReference>
<evidence type="ECO:0000256" key="1">
    <source>
        <dbReference type="ARBA" id="ARBA00004651"/>
    </source>
</evidence>
<feature type="domain" description="Major facilitator superfamily (MFS) profile" evidence="7">
    <location>
        <begin position="1"/>
        <end position="376"/>
    </location>
</feature>
<dbReference type="InterPro" id="IPR052983">
    <property type="entry name" value="MFS_Riboflavin_Transporter"/>
</dbReference>
<dbReference type="PANTHER" id="PTHR43385:SF1">
    <property type="entry name" value="RIBOFLAVIN TRANSPORTER RIBJ"/>
    <property type="match status" value="1"/>
</dbReference>
<evidence type="ECO:0000256" key="3">
    <source>
        <dbReference type="ARBA" id="ARBA00022692"/>
    </source>
</evidence>
<evidence type="ECO:0000313" key="8">
    <source>
        <dbReference type="EMBL" id="GAA3969361.1"/>
    </source>
</evidence>
<proteinExistence type="predicted"/>